<dbReference type="Proteomes" id="UP000076632">
    <property type="component" value="Unassembled WGS sequence"/>
</dbReference>
<dbReference type="AlphaFoldDB" id="A0A161TCL5"/>
<evidence type="ECO:0000313" key="2">
    <source>
        <dbReference type="Proteomes" id="UP000076632"/>
    </source>
</evidence>
<gene>
    <name evidence="1" type="ORF">L228DRAFT_118352</name>
</gene>
<evidence type="ECO:0000313" key="1">
    <source>
        <dbReference type="EMBL" id="KZF23537.1"/>
    </source>
</evidence>
<protein>
    <submittedName>
        <fullName evidence="1">Uncharacterized protein</fullName>
    </submittedName>
</protein>
<reference evidence="1 2" key="1">
    <citation type="journal article" date="2016" name="Fungal Biol.">
        <title>The genome of Xylona heveae provides a window into fungal endophytism.</title>
        <authorList>
            <person name="Gazis R."/>
            <person name="Kuo A."/>
            <person name="Riley R."/>
            <person name="LaButti K."/>
            <person name="Lipzen A."/>
            <person name="Lin J."/>
            <person name="Amirebrahimi M."/>
            <person name="Hesse C.N."/>
            <person name="Spatafora J.W."/>
            <person name="Henrissat B."/>
            <person name="Hainaut M."/>
            <person name="Grigoriev I.V."/>
            <person name="Hibbett D.S."/>
        </authorList>
    </citation>
    <scope>NUCLEOTIDE SEQUENCE [LARGE SCALE GENOMIC DNA]</scope>
    <source>
        <strain evidence="1 2">TC161</strain>
    </source>
</reference>
<name>A0A161TCL5_XYLHT</name>
<dbReference type="GeneID" id="28894107"/>
<dbReference type="RefSeq" id="XP_018189092.1">
    <property type="nucleotide sequence ID" value="XM_018328970.1"/>
</dbReference>
<organism evidence="1 2">
    <name type="scientific">Xylona heveae (strain CBS 132557 / TC161)</name>
    <dbReference type="NCBI Taxonomy" id="1328760"/>
    <lineage>
        <taxon>Eukaryota</taxon>
        <taxon>Fungi</taxon>
        <taxon>Dikarya</taxon>
        <taxon>Ascomycota</taxon>
        <taxon>Pezizomycotina</taxon>
        <taxon>Xylonomycetes</taxon>
        <taxon>Xylonales</taxon>
        <taxon>Xylonaceae</taxon>
        <taxon>Xylona</taxon>
    </lineage>
</organism>
<sequence length="172" mass="19174">MNPSNASVKGDRQTLGPGEVWWWDPGAANYSFVLIKKYSPALRVQKRGKGQNGYKIDNVSKKAMACVDCGKRMRSRGGKPVKLRVANLGKSRWKQPLKKKQNAFWLMTASPARLRVPLLSVGFRRGRLLYRYVSLVFLSHLQYCSSIQPFPSAIIALVGVVGSQSNLLSHSP</sequence>
<proteinExistence type="predicted"/>
<keyword evidence="2" id="KW-1185">Reference proteome</keyword>
<accession>A0A161TCL5</accession>
<dbReference type="EMBL" id="KV407457">
    <property type="protein sequence ID" value="KZF23537.1"/>
    <property type="molecule type" value="Genomic_DNA"/>
</dbReference>
<dbReference type="InParanoid" id="A0A161TCL5"/>